<protein>
    <recommendedName>
        <fullName evidence="2">UBE2O-like SH3-B domain-containing protein</fullName>
    </recommendedName>
</protein>
<evidence type="ECO:0000259" key="2">
    <source>
        <dbReference type="Pfam" id="PF23043"/>
    </source>
</evidence>
<proteinExistence type="predicted"/>
<accession>A0AAD5SEN6</accession>
<organism evidence="3 4">
    <name type="scientific">Rhizophlyctis rosea</name>
    <dbReference type="NCBI Taxonomy" id="64517"/>
    <lineage>
        <taxon>Eukaryota</taxon>
        <taxon>Fungi</taxon>
        <taxon>Fungi incertae sedis</taxon>
        <taxon>Chytridiomycota</taxon>
        <taxon>Chytridiomycota incertae sedis</taxon>
        <taxon>Chytridiomycetes</taxon>
        <taxon>Rhizophlyctidales</taxon>
        <taxon>Rhizophlyctidaceae</taxon>
        <taxon>Rhizophlyctis</taxon>
    </lineage>
</organism>
<evidence type="ECO:0000256" key="1">
    <source>
        <dbReference type="SAM" id="MobiDB-lite"/>
    </source>
</evidence>
<dbReference type="InterPro" id="IPR057733">
    <property type="entry name" value="UBE2O-like_SH3-B"/>
</dbReference>
<evidence type="ECO:0000313" key="4">
    <source>
        <dbReference type="Proteomes" id="UP001212841"/>
    </source>
</evidence>
<name>A0AAD5SEN6_9FUNG</name>
<dbReference type="Proteomes" id="UP001212841">
    <property type="component" value="Unassembled WGS sequence"/>
</dbReference>
<feature type="compositionally biased region" description="Acidic residues" evidence="1">
    <location>
        <begin position="39"/>
        <end position="54"/>
    </location>
</feature>
<feature type="compositionally biased region" description="Acidic residues" evidence="1">
    <location>
        <begin position="426"/>
        <end position="456"/>
    </location>
</feature>
<evidence type="ECO:0000313" key="3">
    <source>
        <dbReference type="EMBL" id="KAJ3052255.1"/>
    </source>
</evidence>
<feature type="compositionally biased region" description="Polar residues" evidence="1">
    <location>
        <begin position="7"/>
        <end position="19"/>
    </location>
</feature>
<feature type="domain" description="UBE2O-like SH3-B" evidence="2">
    <location>
        <begin position="297"/>
        <end position="365"/>
    </location>
</feature>
<feature type="region of interest" description="Disordered" evidence="1">
    <location>
        <begin position="1"/>
        <end position="56"/>
    </location>
</feature>
<feature type="region of interest" description="Disordered" evidence="1">
    <location>
        <begin position="415"/>
        <end position="456"/>
    </location>
</feature>
<sequence>MEDTVAIQDTTINQDTTPNSDRKPNPKRLGLVLRTWWDQESDNEDSDEEDEDDEMRQFKKVPEGHALVSFLDGSPLHFRKEETLVCVDRAMCHGDIVRLKDQPSTEQSGTVIRARMMVDLKHVITGEHLLNVDASLLQYMHDVEEPVCNGSLKNFERGVWLNGEFSRKNKTGIILQNKTEQLRVNWSLYHSLKTAADDQSMDPPDEIVDFSMVQVLPSHFEFASYQIGDRVVFRDPANYDRFPPFQWNVSLPGLDADCRRCMTIVGTRTFVDIEWQDGTVTNDVPSINTVPCLHLDDQDLWPTDYVVLKKEEEDGEKPKDERVGVVLSVQSKERLSKVRWFDDGMDKLEEPVEEYSLYEVTTHPDMQFRIGQKVVLSYTNEHDKPSDTDSWFGEVLGIEKDGMVHVKFCQTGKEGPFTPKRLVVVDQDEDGPYAGDDEEEEDSEWEDMDEGEEGWA</sequence>
<gene>
    <name evidence="3" type="ORF">HK097_006647</name>
</gene>
<dbReference type="EMBL" id="JADGJD010000311">
    <property type="protein sequence ID" value="KAJ3052255.1"/>
    <property type="molecule type" value="Genomic_DNA"/>
</dbReference>
<reference evidence="3" key="1">
    <citation type="submission" date="2020-05" db="EMBL/GenBank/DDBJ databases">
        <title>Phylogenomic resolution of chytrid fungi.</title>
        <authorList>
            <person name="Stajich J.E."/>
            <person name="Amses K."/>
            <person name="Simmons R."/>
            <person name="Seto K."/>
            <person name="Myers J."/>
            <person name="Bonds A."/>
            <person name="Quandt C.A."/>
            <person name="Barry K."/>
            <person name="Liu P."/>
            <person name="Grigoriev I."/>
            <person name="Longcore J.E."/>
            <person name="James T.Y."/>
        </authorList>
    </citation>
    <scope>NUCLEOTIDE SEQUENCE</scope>
    <source>
        <strain evidence="3">JEL0318</strain>
    </source>
</reference>
<keyword evidence="4" id="KW-1185">Reference proteome</keyword>
<dbReference type="AlphaFoldDB" id="A0AAD5SEN6"/>
<comment type="caution">
    <text evidence="3">The sequence shown here is derived from an EMBL/GenBank/DDBJ whole genome shotgun (WGS) entry which is preliminary data.</text>
</comment>
<feature type="non-terminal residue" evidence="3">
    <location>
        <position position="456"/>
    </location>
</feature>
<dbReference type="Pfam" id="PF23043">
    <property type="entry name" value="SH3-B_UBE2O"/>
    <property type="match status" value="1"/>
</dbReference>